<dbReference type="PANTHER" id="PTHR36965:SF1">
    <property type="entry name" value="FE(2+)-TRAFFICKING PROTEIN-RELATED"/>
    <property type="match status" value="1"/>
</dbReference>
<comment type="function">
    <text evidence="2">Could be a mediator in iron transactions between iron acquisition and iron-requiring processes, such as synthesis and/or repair of Fe-S clusters in biosynthetic enzymes.</text>
</comment>
<comment type="caution">
    <text evidence="3">The sequence shown here is derived from an EMBL/GenBank/DDBJ whole genome shotgun (WGS) entry which is preliminary data.</text>
</comment>
<organism evidence="3 4">
    <name type="scientific">Oceanobacter antarcticus</name>
    <dbReference type="NCBI Taxonomy" id="3133425"/>
    <lineage>
        <taxon>Bacteria</taxon>
        <taxon>Pseudomonadati</taxon>
        <taxon>Pseudomonadota</taxon>
        <taxon>Gammaproteobacteria</taxon>
        <taxon>Oceanospirillales</taxon>
        <taxon>Oceanospirillaceae</taxon>
        <taxon>Oceanobacter</taxon>
    </lineage>
</organism>
<sequence length="92" mass="10401">MSRTVLCRKYQQTLPALATAPFPGPAGEDILNNVSAKAWEEWTTHQTRLINEKHLNMMDKAARKYLTEQRGKFLSGADFDQADGYVPESSEK</sequence>
<accession>A0ABW8NND2</accession>
<dbReference type="EMBL" id="JBBKTX010000032">
    <property type="protein sequence ID" value="MFK4754502.1"/>
    <property type="molecule type" value="Genomic_DNA"/>
</dbReference>
<evidence type="ECO:0000313" key="3">
    <source>
        <dbReference type="EMBL" id="MFK4754502.1"/>
    </source>
</evidence>
<dbReference type="InterPro" id="IPR036766">
    <property type="entry name" value="Fe_traffick_prot_YggX_sf"/>
</dbReference>
<name>A0ABW8NND2_9GAMM</name>
<evidence type="ECO:0000256" key="1">
    <source>
        <dbReference type="ARBA" id="ARBA00023004"/>
    </source>
</evidence>
<keyword evidence="4" id="KW-1185">Reference proteome</keyword>
<dbReference type="Proteomes" id="UP001620597">
    <property type="component" value="Unassembled WGS sequence"/>
</dbReference>
<dbReference type="HAMAP" id="MF_00686">
    <property type="entry name" value="Fe_traffic_YggX"/>
    <property type="match status" value="1"/>
</dbReference>
<comment type="similarity">
    <text evidence="2">Belongs to the Fe(2+)-trafficking protein family.</text>
</comment>
<dbReference type="PIRSF" id="PIRSF029827">
    <property type="entry name" value="Fe_traffic_YggX"/>
    <property type="match status" value="1"/>
</dbReference>
<dbReference type="PANTHER" id="PTHR36965">
    <property type="entry name" value="FE(2+)-TRAFFICKING PROTEIN-RELATED"/>
    <property type="match status" value="1"/>
</dbReference>
<dbReference type="NCBIfam" id="NF003817">
    <property type="entry name" value="PRK05408.1"/>
    <property type="match status" value="1"/>
</dbReference>
<dbReference type="Pfam" id="PF04362">
    <property type="entry name" value="Iron_traffic"/>
    <property type="match status" value="1"/>
</dbReference>
<proteinExistence type="inferred from homology"/>
<gene>
    <name evidence="3" type="ORF">WG929_19010</name>
</gene>
<dbReference type="InterPro" id="IPR007457">
    <property type="entry name" value="Fe_traffick_prot_YggX"/>
</dbReference>
<protein>
    <recommendedName>
        <fullName evidence="2">Probable Fe(2+)-trafficking protein</fullName>
    </recommendedName>
</protein>
<dbReference type="Gene3D" id="1.10.3880.10">
    <property type="entry name" value="Fe(II) trafficking protein YggX"/>
    <property type="match status" value="1"/>
</dbReference>
<evidence type="ECO:0000256" key="2">
    <source>
        <dbReference type="HAMAP-Rule" id="MF_00686"/>
    </source>
</evidence>
<keyword evidence="1 2" id="KW-0408">Iron</keyword>
<dbReference type="SUPFAM" id="SSF111148">
    <property type="entry name" value="YggX-like"/>
    <property type="match status" value="1"/>
</dbReference>
<dbReference type="RefSeq" id="WP_416207354.1">
    <property type="nucleotide sequence ID" value="NZ_JBBKTX010000032.1"/>
</dbReference>
<evidence type="ECO:0000313" key="4">
    <source>
        <dbReference type="Proteomes" id="UP001620597"/>
    </source>
</evidence>
<reference evidence="3 4" key="1">
    <citation type="submission" date="2024-03" db="EMBL/GenBank/DDBJ databases">
        <title>High-quality draft genome sequence of Oceanobacter sp. wDCs-4.</title>
        <authorList>
            <person name="Dong C."/>
        </authorList>
    </citation>
    <scope>NUCLEOTIDE SEQUENCE [LARGE SCALE GENOMIC DNA]</scope>
    <source>
        <strain evidence="4">wDCs-4</strain>
    </source>
</reference>